<evidence type="ECO:0000256" key="1">
    <source>
        <dbReference type="SAM" id="MobiDB-lite"/>
    </source>
</evidence>
<name>A0ABT7T959_9MICO</name>
<feature type="transmembrane region" description="Helical" evidence="2">
    <location>
        <begin position="160"/>
        <end position="180"/>
    </location>
</feature>
<reference evidence="3 4" key="1">
    <citation type="submission" date="2023-06" db="EMBL/GenBank/DDBJ databases">
        <authorList>
            <person name="Feng G."/>
            <person name="Li J."/>
            <person name="Zhu H."/>
        </authorList>
    </citation>
    <scope>NUCLEOTIDE SEQUENCE [LARGE SCALE GENOMIC DNA]</scope>
    <source>
        <strain evidence="3 4">RHCKG23</strain>
    </source>
</reference>
<organism evidence="3 4">
    <name type="scientific">Curtobacterium citri</name>
    <dbReference type="NCBI Taxonomy" id="3055139"/>
    <lineage>
        <taxon>Bacteria</taxon>
        <taxon>Bacillati</taxon>
        <taxon>Actinomycetota</taxon>
        <taxon>Actinomycetes</taxon>
        <taxon>Micrococcales</taxon>
        <taxon>Microbacteriaceae</taxon>
        <taxon>Curtobacterium</taxon>
    </lineage>
</organism>
<dbReference type="Proteomes" id="UP001237823">
    <property type="component" value="Unassembled WGS sequence"/>
</dbReference>
<dbReference type="CDD" id="cd06462">
    <property type="entry name" value="Peptidase_S24_S26"/>
    <property type="match status" value="1"/>
</dbReference>
<dbReference type="RefSeq" id="WP_289459397.1">
    <property type="nucleotide sequence ID" value="NZ_JAUCML010000009.1"/>
</dbReference>
<proteinExistence type="predicted"/>
<feature type="region of interest" description="Disordered" evidence="1">
    <location>
        <begin position="187"/>
        <end position="251"/>
    </location>
</feature>
<keyword evidence="2" id="KW-0472">Membrane</keyword>
<keyword evidence="2" id="KW-0812">Transmembrane</keyword>
<evidence type="ECO:0000256" key="2">
    <source>
        <dbReference type="SAM" id="Phobius"/>
    </source>
</evidence>
<feature type="compositionally biased region" description="Basic and acidic residues" evidence="1">
    <location>
        <begin position="239"/>
        <end position="251"/>
    </location>
</feature>
<dbReference type="SUPFAM" id="SSF51306">
    <property type="entry name" value="LexA/Signal peptidase"/>
    <property type="match status" value="1"/>
</dbReference>
<evidence type="ECO:0000313" key="3">
    <source>
        <dbReference type="EMBL" id="MDM7886096.1"/>
    </source>
</evidence>
<accession>A0ABT7T959</accession>
<protein>
    <submittedName>
        <fullName evidence="3">S24/S26 family peptidase</fullName>
    </submittedName>
</protein>
<dbReference type="InterPro" id="IPR036286">
    <property type="entry name" value="LexA/Signal_pep-like_sf"/>
</dbReference>
<gene>
    <name evidence="3" type="ORF">QUG92_13365</name>
</gene>
<dbReference type="EMBL" id="JAUCML010000009">
    <property type="protein sequence ID" value="MDM7886096.1"/>
    <property type="molecule type" value="Genomic_DNA"/>
</dbReference>
<feature type="transmembrane region" description="Helical" evidence="2">
    <location>
        <begin position="33"/>
        <end position="53"/>
    </location>
</feature>
<keyword evidence="4" id="KW-1185">Reference proteome</keyword>
<comment type="caution">
    <text evidence="3">The sequence shown here is derived from an EMBL/GenBank/DDBJ whole genome shotgun (WGS) entry which is preliminary data.</text>
</comment>
<evidence type="ECO:0000313" key="4">
    <source>
        <dbReference type="Proteomes" id="UP001237823"/>
    </source>
</evidence>
<sequence>MVTIAVRGGAAPHDGLHDAVDWARVVVATAARAVLAALVGLAVWSAAPALLGWHPTTVMTGSMAPRLLPGDVVVSRPVAPAEVRPGQVLLADDPDHPGRLRMHRFVEPGGDGTVVTKGDANPRADSTPIERSAVHGVAALRVPFVASPVLWVREGRWVETGVLTLVVVALLALATVDGALRRPAAHRAARRAGHAGPVADAAVTGREARGDPDVGPPSGAGPDPSRRSLRAVARTGSGARRDRAHRAGADRGRAQRAGAVVLVVLAAGGSVVLPAGRADAGPFGRATATDLRLTAAVVAPATSPTCADASGSVVIAWQYAGDDPRSFTLSDDTGAVLATTDGRARSASVRLSSVLALGTTRAVRVQATDASSWTAVPSAPVSVRYSSLAGIGLGDGTSCVR</sequence>
<keyword evidence="2" id="KW-1133">Transmembrane helix</keyword>